<evidence type="ECO:0000313" key="4">
    <source>
        <dbReference type="Proteomes" id="UP000800235"/>
    </source>
</evidence>
<dbReference type="OrthoDB" id="420187at2759"/>
<name>A0A9P4P402_9PEZI</name>
<dbReference type="GO" id="GO:0016579">
    <property type="term" value="P:protein deubiquitination"/>
    <property type="evidence" value="ECO:0007669"/>
    <property type="project" value="InterPro"/>
</dbReference>
<sequence length="678" mass="75864">MNRRFETAEKKQQGAQDMKDLMEARKDRDCAKRKAEKDINKELEEIDSLREAQTGQQRTANSLDPYKGTGRTALKSKNGYKQSDDSLEDGGRRDNHGANRVRTHDHSKIAKQMPTITGAEGSGRPQNMKKTNPNSNRPVSSKAQGKAKEARLTAQVDNAKSQTQAKGDAKRGVSNADTRNHKQRMPKYHTGSVAGSKRYPKSEALGAPNAKRIRQEVDAANSLTEKTKTSRYQTGSMAGSKRRQENEDLASQGAKRKRQEDPVFGSPLSEKPHVHKNADLQQPFSKSVREQGDSKESGIEGRDVPQEERRVAIESARGGKTSSMQHASTTNTELLLSIPREAIALKKTSTNSCFVLGIIQFIYIHMNLDIFEAEIVDLVESRATARNRSLRQESNKEQERKERDRTMVQTLIKLLRAMKEAPKGISLDPGEFLEAFGDTQSYETTNARTKRKKITNDWNGSKAQDAAEFLALLLNILDKYAKDGEAGALRKAFSGNITTACADCGYEDTVPSTLWTASIPLAQQDDSGHPLEPHSLLKKRRKYGCNECKNKSSAVQGSTNIIFRPARLVVDLNRIQHDPNNLAETHKLLHKVKVSTDSYLEFHEGEIHTRYELDGLLKHRGGTNTGHYVSFWKSKDGGWFKWDDGKAANIDDKDIMNRVKKGVNGWDVAMLFYRKVEG</sequence>
<dbReference type="CDD" id="cd02257">
    <property type="entry name" value="Peptidase_C19"/>
    <property type="match status" value="1"/>
</dbReference>
<feature type="compositionally biased region" description="Polar residues" evidence="1">
    <location>
        <begin position="51"/>
        <end position="62"/>
    </location>
</feature>
<dbReference type="PROSITE" id="PS50235">
    <property type="entry name" value="USP_3"/>
    <property type="match status" value="1"/>
</dbReference>
<accession>A0A9P4P402</accession>
<feature type="compositionally biased region" description="Polar residues" evidence="1">
    <location>
        <begin position="124"/>
        <end position="143"/>
    </location>
</feature>
<dbReference type="AlphaFoldDB" id="A0A9P4P402"/>
<dbReference type="InterPro" id="IPR050185">
    <property type="entry name" value="Ub_carboxyl-term_hydrolase"/>
</dbReference>
<dbReference type="InterPro" id="IPR001394">
    <property type="entry name" value="Peptidase_C19_UCH"/>
</dbReference>
<feature type="region of interest" description="Disordered" evidence="1">
    <location>
        <begin position="1"/>
        <end position="308"/>
    </location>
</feature>
<feature type="compositionally biased region" description="Basic and acidic residues" evidence="1">
    <location>
        <begin position="287"/>
        <end position="308"/>
    </location>
</feature>
<dbReference type="PROSITE" id="PS00973">
    <property type="entry name" value="USP_2"/>
    <property type="match status" value="1"/>
</dbReference>
<feature type="compositionally biased region" description="Polar residues" evidence="1">
    <location>
        <begin position="155"/>
        <end position="165"/>
    </location>
</feature>
<comment type="caution">
    <text evidence="3">The sequence shown here is derived from an EMBL/GenBank/DDBJ whole genome shotgun (WGS) entry which is preliminary data.</text>
</comment>
<proteinExistence type="predicted"/>
<protein>
    <submittedName>
        <fullName evidence="3">Cysteine proteinase</fullName>
    </submittedName>
</protein>
<feature type="domain" description="USP" evidence="2">
    <location>
        <begin position="343"/>
        <end position="676"/>
    </location>
</feature>
<dbReference type="PANTHER" id="PTHR21646">
    <property type="entry name" value="UBIQUITIN CARBOXYL-TERMINAL HYDROLASE"/>
    <property type="match status" value="1"/>
</dbReference>
<keyword evidence="4" id="KW-1185">Reference proteome</keyword>
<dbReference type="Gene3D" id="3.90.70.10">
    <property type="entry name" value="Cysteine proteinases"/>
    <property type="match status" value="1"/>
</dbReference>
<evidence type="ECO:0000256" key="1">
    <source>
        <dbReference type="SAM" id="MobiDB-lite"/>
    </source>
</evidence>
<feature type="compositionally biased region" description="Basic and acidic residues" evidence="1">
    <location>
        <begin position="89"/>
        <end position="108"/>
    </location>
</feature>
<organism evidence="3 4">
    <name type="scientific">Tothia fuscella</name>
    <dbReference type="NCBI Taxonomy" id="1048955"/>
    <lineage>
        <taxon>Eukaryota</taxon>
        <taxon>Fungi</taxon>
        <taxon>Dikarya</taxon>
        <taxon>Ascomycota</taxon>
        <taxon>Pezizomycotina</taxon>
        <taxon>Dothideomycetes</taxon>
        <taxon>Pleosporomycetidae</taxon>
        <taxon>Venturiales</taxon>
        <taxon>Cylindrosympodiaceae</taxon>
        <taxon>Tothia</taxon>
    </lineage>
</organism>
<dbReference type="InterPro" id="IPR018200">
    <property type="entry name" value="USP_CS"/>
</dbReference>
<dbReference type="Proteomes" id="UP000800235">
    <property type="component" value="Unassembled WGS sequence"/>
</dbReference>
<dbReference type="InterPro" id="IPR028889">
    <property type="entry name" value="USP"/>
</dbReference>
<evidence type="ECO:0000313" key="3">
    <source>
        <dbReference type="EMBL" id="KAF2436842.1"/>
    </source>
</evidence>
<reference evidence="3" key="1">
    <citation type="journal article" date="2020" name="Stud. Mycol.">
        <title>101 Dothideomycetes genomes: a test case for predicting lifestyles and emergence of pathogens.</title>
        <authorList>
            <person name="Haridas S."/>
            <person name="Albert R."/>
            <person name="Binder M."/>
            <person name="Bloem J."/>
            <person name="Labutti K."/>
            <person name="Salamov A."/>
            <person name="Andreopoulos B."/>
            <person name="Baker S."/>
            <person name="Barry K."/>
            <person name="Bills G."/>
            <person name="Bluhm B."/>
            <person name="Cannon C."/>
            <person name="Castanera R."/>
            <person name="Culley D."/>
            <person name="Daum C."/>
            <person name="Ezra D."/>
            <person name="Gonzalez J."/>
            <person name="Henrissat B."/>
            <person name="Kuo A."/>
            <person name="Liang C."/>
            <person name="Lipzen A."/>
            <person name="Lutzoni F."/>
            <person name="Magnuson J."/>
            <person name="Mondo S."/>
            <person name="Nolan M."/>
            <person name="Ohm R."/>
            <person name="Pangilinan J."/>
            <person name="Park H.-J."/>
            <person name="Ramirez L."/>
            <person name="Alfaro M."/>
            <person name="Sun H."/>
            <person name="Tritt A."/>
            <person name="Yoshinaga Y."/>
            <person name="Zwiers L.-H."/>
            <person name="Turgeon B."/>
            <person name="Goodwin S."/>
            <person name="Spatafora J."/>
            <person name="Crous P."/>
            <person name="Grigoriev I."/>
        </authorList>
    </citation>
    <scope>NUCLEOTIDE SEQUENCE</scope>
    <source>
        <strain evidence="3">CBS 130266</strain>
    </source>
</reference>
<dbReference type="InterPro" id="IPR038765">
    <property type="entry name" value="Papain-like_cys_pep_sf"/>
</dbReference>
<dbReference type="GO" id="GO:0004843">
    <property type="term" value="F:cysteine-type deubiquitinase activity"/>
    <property type="evidence" value="ECO:0007669"/>
    <property type="project" value="InterPro"/>
</dbReference>
<dbReference type="EMBL" id="MU007009">
    <property type="protein sequence ID" value="KAF2436842.1"/>
    <property type="molecule type" value="Genomic_DNA"/>
</dbReference>
<evidence type="ECO:0000259" key="2">
    <source>
        <dbReference type="PROSITE" id="PS50235"/>
    </source>
</evidence>
<dbReference type="SUPFAM" id="SSF54001">
    <property type="entry name" value="Cysteine proteinases"/>
    <property type="match status" value="1"/>
</dbReference>
<gene>
    <name evidence="3" type="ORF">EJ08DRAFT_728560</name>
</gene>
<feature type="compositionally biased region" description="Basic and acidic residues" evidence="1">
    <location>
        <begin position="1"/>
        <end position="50"/>
    </location>
</feature>
<dbReference type="Pfam" id="PF00443">
    <property type="entry name" value="UCH"/>
    <property type="match status" value="1"/>
</dbReference>